<dbReference type="PANTHER" id="PTHR12526">
    <property type="entry name" value="GLYCOSYLTRANSFERASE"/>
    <property type="match status" value="1"/>
</dbReference>
<name>A0A2A4B2J5_9SPHN</name>
<comment type="caution">
    <text evidence="3">The sequence shown here is derived from an EMBL/GenBank/DDBJ whole genome shotgun (WGS) entry which is preliminary data.</text>
</comment>
<dbReference type="InterPro" id="IPR001296">
    <property type="entry name" value="Glyco_trans_1"/>
</dbReference>
<dbReference type="OrthoDB" id="9765330at2"/>
<proteinExistence type="predicted"/>
<dbReference type="InterPro" id="IPR028098">
    <property type="entry name" value="Glyco_trans_4-like_N"/>
</dbReference>
<evidence type="ECO:0000259" key="1">
    <source>
        <dbReference type="Pfam" id="PF00534"/>
    </source>
</evidence>
<evidence type="ECO:0000259" key="2">
    <source>
        <dbReference type="Pfam" id="PF13439"/>
    </source>
</evidence>
<gene>
    <name evidence="3" type="ORF">COC42_11890</name>
</gene>
<evidence type="ECO:0000313" key="3">
    <source>
        <dbReference type="EMBL" id="PCD02162.1"/>
    </source>
</evidence>
<dbReference type="Gene3D" id="3.40.50.2000">
    <property type="entry name" value="Glycogen Phosphorylase B"/>
    <property type="match status" value="2"/>
</dbReference>
<reference evidence="3 4" key="1">
    <citation type="submission" date="2017-09" db="EMBL/GenBank/DDBJ databases">
        <title>Sphingomonas spermidinifaciens 9NM-10, whole genome shotgun sequence.</title>
        <authorList>
            <person name="Feng G."/>
            <person name="Zhu H."/>
        </authorList>
    </citation>
    <scope>NUCLEOTIDE SEQUENCE [LARGE SCALE GENOMIC DNA]</scope>
    <source>
        <strain evidence="3 4">9NM-10</strain>
    </source>
</reference>
<feature type="domain" description="Glycosyl transferase family 1" evidence="1">
    <location>
        <begin position="223"/>
        <end position="391"/>
    </location>
</feature>
<dbReference type="PANTHER" id="PTHR12526:SF572">
    <property type="entry name" value="BLL5144 PROTEIN"/>
    <property type="match status" value="1"/>
</dbReference>
<evidence type="ECO:0000313" key="4">
    <source>
        <dbReference type="Proteomes" id="UP000218366"/>
    </source>
</evidence>
<dbReference type="AlphaFoldDB" id="A0A2A4B2J5"/>
<dbReference type="SUPFAM" id="SSF53756">
    <property type="entry name" value="UDP-Glycosyltransferase/glycogen phosphorylase"/>
    <property type="match status" value="1"/>
</dbReference>
<dbReference type="Pfam" id="PF00534">
    <property type="entry name" value="Glycos_transf_1"/>
    <property type="match status" value="1"/>
</dbReference>
<dbReference type="GO" id="GO:0016757">
    <property type="term" value="F:glycosyltransferase activity"/>
    <property type="evidence" value="ECO:0007669"/>
    <property type="project" value="InterPro"/>
</dbReference>
<organism evidence="3 4">
    <name type="scientific">Sphingomonas spermidinifaciens</name>
    <dbReference type="NCBI Taxonomy" id="1141889"/>
    <lineage>
        <taxon>Bacteria</taxon>
        <taxon>Pseudomonadati</taxon>
        <taxon>Pseudomonadota</taxon>
        <taxon>Alphaproteobacteria</taxon>
        <taxon>Sphingomonadales</taxon>
        <taxon>Sphingomonadaceae</taxon>
        <taxon>Sphingomonas</taxon>
    </lineage>
</organism>
<dbReference type="EMBL" id="NWMW01000002">
    <property type="protein sequence ID" value="PCD02162.1"/>
    <property type="molecule type" value="Genomic_DNA"/>
</dbReference>
<dbReference type="Proteomes" id="UP000218366">
    <property type="component" value="Unassembled WGS sequence"/>
</dbReference>
<dbReference type="Pfam" id="PF13439">
    <property type="entry name" value="Glyco_transf_4"/>
    <property type="match status" value="1"/>
</dbReference>
<feature type="domain" description="Glycosyltransferase subfamily 4-like N-terminal" evidence="2">
    <location>
        <begin position="101"/>
        <end position="205"/>
    </location>
</feature>
<keyword evidence="4" id="KW-1185">Reference proteome</keyword>
<sequence>MRKDRPMESMQTLISSAMLPPVLFGIGGGATPLRSPSRLRRIALIGNALPRLCGLATYTSHVFDALRKAVPEIAIDHYAMIDPGGRYAFPPSVCATIAQEEPAAYRAAAARIARSGAEIIWVQHEFGIYGGAAGEYLFDLIDAVDLPVAVTLHTVLDRPNEDQRRVMKRLSDCASLLIVMAERARDILIDTYGVQARRIAVIPHGAPDRPQIAPAAMRHLLGQEDRKTILTFGLLSPGKGLETMIEAMPAILERCPEALYRIVGATHPHLVAHQGEAYRESLLALAERLGVAPHLRWEPRFLEEDALLDRIAAADVYVTPYGNPAQITSGTLAYAFALGKPIVSTPYVHAAELLGSGLGRLVDFGNIEATAEAVGSWLADDGEREAFAARAWHAARPTIWPRMSARSVARLEDLLPSSAMRRPERRAGSYIVHERIALHP</sequence>
<evidence type="ECO:0008006" key="5">
    <source>
        <dbReference type="Google" id="ProtNLM"/>
    </source>
</evidence>
<accession>A0A2A4B2J5</accession>
<protein>
    <recommendedName>
        <fullName evidence="5">Glycosyl transferase family 1</fullName>
    </recommendedName>
</protein>